<evidence type="ECO:0000313" key="1">
    <source>
        <dbReference type="EMBL" id="QUC66244.1"/>
    </source>
</evidence>
<sequence>MKRICILLLVLLLGILCVSTAAAEGKAVSIRELRESMPARWDRDITTNDGEEVSINAPINIPDVESFPILLCETQAADDRFDFQEGSDKDLYGKTDVYVRPSIYNPAEFPDMEISVDDVLRFIRQKLDSEGLENVDFTLYRYNALGPLCKTKSIKHTKPDGKVSFRVIVADPENPWKNNDTHGWKCTITQKINGIPVFLTGTVAHSNSVYSYATMGYTKFINKDLYMLWMCTVQPTETVSPDTELLSREALFSILEQRVREDQLHIVVEMNLGYFCIDQDTARKLNVAPSQDFEYMLLPVWQIRGYDAVIDPILDGSFSDLPFDEDVLFDPDGIFYLLLDARTGEVINYYPDDE</sequence>
<reference evidence="1" key="1">
    <citation type="submission" date="2021-01" db="EMBL/GenBank/DDBJ databases">
        <title>Complete genome sequence of Clostridiales bacterium R-7.</title>
        <authorList>
            <person name="Mahoney-Kurpe S.C."/>
            <person name="Palevich N."/>
            <person name="Koike S."/>
            <person name="Moon C.D."/>
            <person name="Attwood G.T."/>
        </authorList>
    </citation>
    <scope>NUCLEOTIDE SEQUENCE</scope>
    <source>
        <strain evidence="1">R-7</strain>
    </source>
</reference>
<organism evidence="1 2">
    <name type="scientific">Aristaeella hokkaidonensis</name>
    <dbReference type="NCBI Taxonomy" id="3046382"/>
    <lineage>
        <taxon>Bacteria</taxon>
        <taxon>Bacillati</taxon>
        <taxon>Bacillota</taxon>
        <taxon>Clostridia</taxon>
        <taxon>Eubacteriales</taxon>
        <taxon>Aristaeellaceae</taxon>
        <taxon>Aristaeella</taxon>
    </lineage>
</organism>
<proteinExistence type="predicted"/>
<keyword evidence="2" id="KW-1185">Reference proteome</keyword>
<accession>A0AC61N4X3</accession>
<dbReference type="EMBL" id="CP068393">
    <property type="protein sequence ID" value="QUC66244.1"/>
    <property type="molecule type" value="Genomic_DNA"/>
</dbReference>
<evidence type="ECO:0000313" key="2">
    <source>
        <dbReference type="Proteomes" id="UP000682782"/>
    </source>
</evidence>
<protein>
    <submittedName>
        <fullName evidence="1">Uncharacterized protein</fullName>
    </submittedName>
</protein>
<gene>
    <name evidence="1" type="ORF">JYE49_10230</name>
</gene>
<name>A0AC61N4X3_9FIRM</name>
<dbReference type="Proteomes" id="UP000682782">
    <property type="component" value="Chromosome"/>
</dbReference>